<keyword evidence="9" id="KW-1185">Reference proteome</keyword>
<evidence type="ECO:0000256" key="3">
    <source>
        <dbReference type="ARBA" id="ARBA00022452"/>
    </source>
</evidence>
<proteinExistence type="inferred from homology"/>
<evidence type="ECO:0000256" key="4">
    <source>
        <dbReference type="ARBA" id="ARBA00022692"/>
    </source>
</evidence>
<evidence type="ECO:0000256" key="7">
    <source>
        <dbReference type="ARBA" id="ARBA00023288"/>
    </source>
</evidence>
<accession>A0A4R6UP25</accession>
<organism evidence="8 9">
    <name type="scientific">Permianibacter aggregans</name>
    <dbReference type="NCBI Taxonomy" id="1510150"/>
    <lineage>
        <taxon>Bacteria</taxon>
        <taxon>Pseudomonadati</taxon>
        <taxon>Pseudomonadota</taxon>
        <taxon>Gammaproteobacteria</taxon>
        <taxon>Pseudomonadales</taxon>
        <taxon>Pseudomonadaceae</taxon>
        <taxon>Permianibacter</taxon>
    </lineage>
</organism>
<sequence>MAALVAGYARSSLKEIIVRNIHTLLVALLFAIAVPSYVFAEAPFTDKHYPDSDILTLPAALQKTLRQNPQLHQFEFIRKRLRAERDTNALNPSYALGLTVENVAGTGDISGFDGAEITLALSSVIELGYKREARVTVAEARLERLEQEKRAQTLDVLGQVTSAFIQLLTTQEELKLAADAVRLSESLYKTVQERARRGAASDAEVRRAKASLAQSRLQDQFVRQKYERQKVSLARFWGDTTLSFSSVEGNLYGFGEARDFAELYARVQQAPAIEIFASELRLKEAELRLAKTQNKADLSWQMGIRQLQANGDTALTLGVSVPLFTERRNESRIVAVMAEYDVIASQHAERLLALHDRLFDAYSQRQQYVAAYEQLIQNIIPDLEIALSITRDAFEQGRLKYLDWIAAQQELLAAKQQRIQTASVALLNQALIEQLTAEPLTISDDSGTKMNR</sequence>
<keyword evidence="7" id="KW-0449">Lipoprotein</keyword>
<dbReference type="Gene3D" id="1.20.1600.10">
    <property type="entry name" value="Outer membrane efflux proteins (OEP)"/>
    <property type="match status" value="1"/>
</dbReference>
<comment type="caution">
    <text evidence="8">The sequence shown here is derived from an EMBL/GenBank/DDBJ whole genome shotgun (WGS) entry which is preliminary data.</text>
</comment>
<evidence type="ECO:0000256" key="1">
    <source>
        <dbReference type="ARBA" id="ARBA00004442"/>
    </source>
</evidence>
<protein>
    <submittedName>
        <fullName evidence="8">Cobalt-zinc-cadmium efflux system outer membrane protein</fullName>
    </submittedName>
</protein>
<dbReference type="SUPFAM" id="SSF56954">
    <property type="entry name" value="Outer membrane efflux proteins (OEP)"/>
    <property type="match status" value="1"/>
</dbReference>
<dbReference type="EMBL" id="SNYM01000022">
    <property type="protein sequence ID" value="TDQ44984.1"/>
    <property type="molecule type" value="Genomic_DNA"/>
</dbReference>
<dbReference type="GO" id="GO:0015562">
    <property type="term" value="F:efflux transmembrane transporter activity"/>
    <property type="evidence" value="ECO:0007669"/>
    <property type="project" value="InterPro"/>
</dbReference>
<evidence type="ECO:0000313" key="9">
    <source>
        <dbReference type="Proteomes" id="UP000295375"/>
    </source>
</evidence>
<evidence type="ECO:0000256" key="5">
    <source>
        <dbReference type="ARBA" id="ARBA00023139"/>
    </source>
</evidence>
<dbReference type="AlphaFoldDB" id="A0A4R6UP25"/>
<reference evidence="8 9" key="1">
    <citation type="submission" date="2019-03" db="EMBL/GenBank/DDBJ databases">
        <title>Genomic Encyclopedia of Type Strains, Phase IV (KMG-IV): sequencing the most valuable type-strain genomes for metagenomic binning, comparative biology and taxonomic classification.</title>
        <authorList>
            <person name="Goeker M."/>
        </authorList>
    </citation>
    <scope>NUCLEOTIDE SEQUENCE [LARGE SCALE GENOMIC DNA]</scope>
    <source>
        <strain evidence="8 9">DSM 103792</strain>
    </source>
</reference>
<keyword evidence="3" id="KW-0472">Membrane</keyword>
<keyword evidence="3" id="KW-1134">Transmembrane beta strand</keyword>
<keyword evidence="6" id="KW-0998">Cell outer membrane</keyword>
<dbReference type="RefSeq" id="WP_133592996.1">
    <property type="nucleotide sequence ID" value="NZ_CP037953.1"/>
</dbReference>
<gene>
    <name evidence="8" type="ORF">EV696_12240</name>
</gene>
<keyword evidence="4" id="KW-0812">Transmembrane</keyword>
<evidence type="ECO:0000256" key="2">
    <source>
        <dbReference type="ARBA" id="ARBA00007613"/>
    </source>
</evidence>
<dbReference type="PANTHER" id="PTHR30203">
    <property type="entry name" value="OUTER MEMBRANE CATION EFFLUX PROTEIN"/>
    <property type="match status" value="1"/>
</dbReference>
<dbReference type="InterPro" id="IPR010131">
    <property type="entry name" value="MdtP/NodT-like"/>
</dbReference>
<keyword evidence="5" id="KW-0564">Palmitate</keyword>
<dbReference type="GO" id="GO:0016020">
    <property type="term" value="C:membrane"/>
    <property type="evidence" value="ECO:0007669"/>
    <property type="project" value="UniProtKB-SubCell"/>
</dbReference>
<dbReference type="PANTHER" id="PTHR30203:SF24">
    <property type="entry name" value="BLR4935 PROTEIN"/>
    <property type="match status" value="1"/>
</dbReference>
<name>A0A4R6UP25_9GAMM</name>
<dbReference type="Pfam" id="PF02321">
    <property type="entry name" value="OEP"/>
    <property type="match status" value="1"/>
</dbReference>
<comment type="similarity">
    <text evidence="2">Belongs to the outer membrane factor (OMF) (TC 1.B.17) family.</text>
</comment>
<evidence type="ECO:0000256" key="6">
    <source>
        <dbReference type="ARBA" id="ARBA00023237"/>
    </source>
</evidence>
<dbReference type="Proteomes" id="UP000295375">
    <property type="component" value="Unassembled WGS sequence"/>
</dbReference>
<dbReference type="InterPro" id="IPR003423">
    <property type="entry name" value="OMP_efflux"/>
</dbReference>
<dbReference type="OrthoDB" id="9791261at2"/>
<comment type="subcellular location">
    <subcellularLocation>
        <location evidence="1">Cell outer membrane</location>
    </subcellularLocation>
</comment>
<evidence type="ECO:0000313" key="8">
    <source>
        <dbReference type="EMBL" id="TDQ44984.1"/>
    </source>
</evidence>